<evidence type="ECO:0000256" key="4">
    <source>
        <dbReference type="ARBA" id="ARBA00022679"/>
    </source>
</evidence>
<keyword evidence="5" id="KW-0128">Catecholamine metabolism</keyword>
<dbReference type="EC" id="2.8.2.-" evidence="6"/>
<dbReference type="PANTHER" id="PTHR11783">
    <property type="entry name" value="SULFOTRANSFERASE SULT"/>
    <property type="match status" value="1"/>
</dbReference>
<dbReference type="Proteomes" id="UP000694427">
    <property type="component" value="Unplaced"/>
</dbReference>
<dbReference type="SUPFAM" id="SSF52540">
    <property type="entry name" value="P-loop containing nucleoside triphosphate hydrolases"/>
    <property type="match status" value="1"/>
</dbReference>
<protein>
    <recommendedName>
        <fullName evidence="6">Sulfotransferase</fullName>
        <ecNumber evidence="6">2.8.2.-</ecNumber>
    </recommendedName>
</protein>
<sequence>MESLNNYLFKYKGYVFAKGETTGEYIDSLQHFEIRDSDVFLVTYPKSGTIWTQNIINLICEDTTDKSKFPNNLEKMPWLEYREGRPDYSLRASPRLFATHLTPTLIFCLIVYVLRNPKDNAVSYYHFSLVWAKLEKPKSFEDFLQQYLAGNVGGSSWFDHVQEWYTKRDQYSILFLSYEDMVMVTVEKICKFLEKNLDDAAIAHIVEKATFKNMKKDPRANYEFIPGDLLLKPQFMRKGTVGDWKNTFTVAQNEMFDQIFKERMKNIPLVITTVNE</sequence>
<feature type="domain" description="Sulfotransferase" evidence="7">
    <location>
        <begin position="36"/>
        <end position="267"/>
    </location>
</feature>
<accession>A0A8C1QV49</accession>
<evidence type="ECO:0000256" key="2">
    <source>
        <dbReference type="ARBA" id="ARBA00005771"/>
    </source>
</evidence>
<keyword evidence="3" id="KW-0963">Cytoplasm</keyword>
<evidence type="ECO:0000313" key="8">
    <source>
        <dbReference type="Ensembl" id="ENSCCRP00010066954.1"/>
    </source>
</evidence>
<dbReference type="GO" id="GO:0008146">
    <property type="term" value="F:sulfotransferase activity"/>
    <property type="evidence" value="ECO:0007669"/>
    <property type="project" value="InterPro"/>
</dbReference>
<dbReference type="GO" id="GO:0006805">
    <property type="term" value="P:xenobiotic metabolic process"/>
    <property type="evidence" value="ECO:0007669"/>
    <property type="project" value="UniProtKB-ARBA"/>
</dbReference>
<comment type="similarity">
    <text evidence="2 6">Belongs to the sulfotransferase 1 family.</text>
</comment>
<dbReference type="Gene3D" id="3.40.50.300">
    <property type="entry name" value="P-loop containing nucleotide triphosphate hydrolases"/>
    <property type="match status" value="1"/>
</dbReference>
<dbReference type="AlphaFoldDB" id="A0A8C1QV49"/>
<keyword evidence="9" id="KW-1185">Reference proteome</keyword>
<dbReference type="GO" id="GO:0005737">
    <property type="term" value="C:cytoplasm"/>
    <property type="evidence" value="ECO:0007669"/>
    <property type="project" value="UniProtKB-SubCell"/>
</dbReference>
<dbReference type="FunFam" id="3.40.50.300:FF:000433">
    <property type="entry name" value="Estrogen sulfotransferase"/>
    <property type="match status" value="1"/>
</dbReference>
<dbReference type="InterPro" id="IPR027417">
    <property type="entry name" value="P-loop_NTPase"/>
</dbReference>
<reference evidence="8" key="2">
    <citation type="submission" date="2025-09" db="UniProtKB">
        <authorList>
            <consortium name="Ensembl"/>
        </authorList>
    </citation>
    <scope>IDENTIFICATION</scope>
</reference>
<keyword evidence="4 6" id="KW-0808">Transferase</keyword>
<evidence type="ECO:0000256" key="6">
    <source>
        <dbReference type="RuleBase" id="RU361155"/>
    </source>
</evidence>
<evidence type="ECO:0000259" key="7">
    <source>
        <dbReference type="Pfam" id="PF00685"/>
    </source>
</evidence>
<evidence type="ECO:0000256" key="1">
    <source>
        <dbReference type="ARBA" id="ARBA00004496"/>
    </source>
</evidence>
<evidence type="ECO:0000256" key="5">
    <source>
        <dbReference type="ARBA" id="ARBA00022939"/>
    </source>
</evidence>
<dbReference type="Ensembl" id="ENSCCRT00010073851.1">
    <property type="protein sequence ID" value="ENSCCRP00010066954.1"/>
    <property type="gene ID" value="ENSCCRG00010028882.1"/>
</dbReference>
<dbReference type="InterPro" id="IPR000863">
    <property type="entry name" value="Sulfotransferase_dom"/>
</dbReference>
<organism evidence="8 9">
    <name type="scientific">Cyprinus carpio</name>
    <name type="common">Common carp</name>
    <dbReference type="NCBI Taxonomy" id="7962"/>
    <lineage>
        <taxon>Eukaryota</taxon>
        <taxon>Metazoa</taxon>
        <taxon>Chordata</taxon>
        <taxon>Craniata</taxon>
        <taxon>Vertebrata</taxon>
        <taxon>Euteleostomi</taxon>
        <taxon>Actinopterygii</taxon>
        <taxon>Neopterygii</taxon>
        <taxon>Teleostei</taxon>
        <taxon>Ostariophysi</taxon>
        <taxon>Cypriniformes</taxon>
        <taxon>Cyprinidae</taxon>
        <taxon>Cyprininae</taxon>
        <taxon>Cyprinus</taxon>
    </lineage>
</organism>
<dbReference type="GO" id="GO:0006584">
    <property type="term" value="P:catecholamine metabolic process"/>
    <property type="evidence" value="ECO:0007669"/>
    <property type="project" value="UniProtKB-KW"/>
</dbReference>
<reference evidence="8" key="1">
    <citation type="submission" date="2025-08" db="UniProtKB">
        <authorList>
            <consortium name="Ensembl"/>
        </authorList>
    </citation>
    <scope>IDENTIFICATION</scope>
</reference>
<evidence type="ECO:0000256" key="3">
    <source>
        <dbReference type="ARBA" id="ARBA00022490"/>
    </source>
</evidence>
<comment type="subcellular location">
    <subcellularLocation>
        <location evidence="1">Cytoplasm</location>
    </subcellularLocation>
</comment>
<name>A0A8C1QV49_CYPCA</name>
<evidence type="ECO:0000313" key="9">
    <source>
        <dbReference type="Proteomes" id="UP000694427"/>
    </source>
</evidence>
<proteinExistence type="inferred from homology"/>
<dbReference type="Pfam" id="PF00685">
    <property type="entry name" value="Sulfotransfer_1"/>
    <property type="match status" value="1"/>
</dbReference>